<evidence type="ECO:0000313" key="1">
    <source>
        <dbReference type="EMBL" id="MCZ8373337.1"/>
    </source>
</evidence>
<dbReference type="RefSeq" id="WP_178267015.1">
    <property type="nucleotide sequence ID" value="NZ_JAPZVM010000011.1"/>
</dbReference>
<evidence type="ECO:0000313" key="2">
    <source>
        <dbReference type="Proteomes" id="UP001141933"/>
    </source>
</evidence>
<comment type="caution">
    <text evidence="1">The sequence shown here is derived from an EMBL/GenBank/DDBJ whole genome shotgun (WGS) entry which is preliminary data.</text>
</comment>
<name>A0ABT4PJU7_9BACT</name>
<sequence>MKQPINYIATWFYKESKDDASFYPQLGQKGCSALVHSVYMQIQVPFFTTFRYYNPQAHLLFFTNLRKADLPNFLTDLFLRLHVEVITLPYTCRPPKHWYAAWQNQFYLYDILKEMGKRMTEQDTLLISDADCLCRTSLNGLFNRTREDGSALYEFITDRQYSINGITLPQMEAFYRACYKEDIKQPLTYYGGEFITLRGDTVNRINEAYPSLWQFNLEYGKEHTYKLNEEAHVLSILAAHLQLRNTTANQYVKRMWTSPQFNNVAPGDENYPVWHLPYEKKRGLYRLYKLLSKEQKIKDESKFWEKASLYNGIPTIGFPKKINDFILSLIQKKRQLFNQS</sequence>
<keyword evidence="2" id="KW-1185">Reference proteome</keyword>
<dbReference type="Proteomes" id="UP001141933">
    <property type="component" value="Unassembled WGS sequence"/>
</dbReference>
<protein>
    <recommendedName>
        <fullName evidence="3">Glycosyl transferase</fullName>
    </recommendedName>
</protein>
<reference evidence="1" key="1">
    <citation type="submission" date="2022-12" db="EMBL/GenBank/DDBJ databases">
        <title>Phocaeicola acetigenes sp. nov., isolated feces from a healthy human.</title>
        <authorList>
            <person name="Do H."/>
            <person name="Ha Y.B."/>
            <person name="Kim J.-S."/>
            <person name="Suh M.K."/>
            <person name="Kim H.S."/>
            <person name="Lee J.-S."/>
        </authorList>
    </citation>
    <scope>NUCLEOTIDE SEQUENCE</scope>
    <source>
        <strain evidence="1">KGMB11183</strain>
    </source>
</reference>
<gene>
    <name evidence="1" type="ORF">O6P32_11585</name>
</gene>
<accession>A0ABT4PJU7</accession>
<organism evidence="1 2">
    <name type="scientific">Phocaeicola acetigenes</name>
    <dbReference type="NCBI Taxonomy" id="3016083"/>
    <lineage>
        <taxon>Bacteria</taxon>
        <taxon>Pseudomonadati</taxon>
        <taxon>Bacteroidota</taxon>
        <taxon>Bacteroidia</taxon>
        <taxon>Bacteroidales</taxon>
        <taxon>Bacteroidaceae</taxon>
        <taxon>Phocaeicola</taxon>
    </lineage>
</organism>
<dbReference type="EMBL" id="JAPZVM010000011">
    <property type="protein sequence ID" value="MCZ8373337.1"/>
    <property type="molecule type" value="Genomic_DNA"/>
</dbReference>
<evidence type="ECO:0008006" key="3">
    <source>
        <dbReference type="Google" id="ProtNLM"/>
    </source>
</evidence>
<proteinExistence type="predicted"/>